<proteinExistence type="predicted"/>
<dbReference type="EMBL" id="CP133623">
    <property type="protein sequence ID" value="WMV59677.1"/>
    <property type="molecule type" value="Genomic_DNA"/>
</dbReference>
<gene>
    <name evidence="2" type="ORF">MTR67_053062</name>
</gene>
<accession>A0AAF0V7C1</accession>
<dbReference type="Proteomes" id="UP001234989">
    <property type="component" value="Chromosome 12"/>
</dbReference>
<feature type="domain" description="DUF8040" evidence="1">
    <location>
        <begin position="7"/>
        <end position="65"/>
    </location>
</feature>
<organism evidence="2 3">
    <name type="scientific">Solanum verrucosum</name>
    <dbReference type="NCBI Taxonomy" id="315347"/>
    <lineage>
        <taxon>Eukaryota</taxon>
        <taxon>Viridiplantae</taxon>
        <taxon>Streptophyta</taxon>
        <taxon>Embryophyta</taxon>
        <taxon>Tracheophyta</taxon>
        <taxon>Spermatophyta</taxon>
        <taxon>Magnoliopsida</taxon>
        <taxon>eudicotyledons</taxon>
        <taxon>Gunneridae</taxon>
        <taxon>Pentapetalae</taxon>
        <taxon>asterids</taxon>
        <taxon>lamiids</taxon>
        <taxon>Solanales</taxon>
        <taxon>Solanaceae</taxon>
        <taxon>Solanoideae</taxon>
        <taxon>Solaneae</taxon>
        <taxon>Solanum</taxon>
    </lineage>
</organism>
<sequence>MCTLIRPEFIKDLIERHPRGCYDLLHMNVGCFLQPADETNTRDLLTDSRTVRVEEQLVARLMCSLSKKEVKFEFDENCVKAFEVLRRNLIEAPILIAPN</sequence>
<evidence type="ECO:0000259" key="1">
    <source>
        <dbReference type="Pfam" id="PF26138"/>
    </source>
</evidence>
<evidence type="ECO:0000313" key="3">
    <source>
        <dbReference type="Proteomes" id="UP001234989"/>
    </source>
</evidence>
<dbReference type="Pfam" id="PF26138">
    <property type="entry name" value="DUF8040"/>
    <property type="match status" value="1"/>
</dbReference>
<dbReference type="InterPro" id="IPR058353">
    <property type="entry name" value="DUF8040"/>
</dbReference>
<keyword evidence="3" id="KW-1185">Reference proteome</keyword>
<protein>
    <recommendedName>
        <fullName evidence="1">DUF8040 domain-containing protein</fullName>
    </recommendedName>
</protein>
<name>A0AAF0V7C1_SOLVR</name>
<reference evidence="2" key="1">
    <citation type="submission" date="2023-08" db="EMBL/GenBank/DDBJ databases">
        <title>A de novo genome assembly of Solanum verrucosum Schlechtendal, a Mexican diploid species geographically isolated from the other diploid A-genome species in potato relatives.</title>
        <authorList>
            <person name="Hosaka K."/>
        </authorList>
    </citation>
    <scope>NUCLEOTIDE SEQUENCE</scope>
    <source>
        <tissue evidence="2">Young leaves</tissue>
    </source>
</reference>
<dbReference type="AlphaFoldDB" id="A0AAF0V7C1"/>
<evidence type="ECO:0000313" key="2">
    <source>
        <dbReference type="EMBL" id="WMV59677.1"/>
    </source>
</evidence>